<evidence type="ECO:0000256" key="1">
    <source>
        <dbReference type="ARBA" id="ARBA00004651"/>
    </source>
</evidence>
<accession>A0A1H6UKX8</accession>
<dbReference type="PANTHER" id="PTHR32196:SF29">
    <property type="entry name" value="AUTOINDUCER 2 IMPORT SYSTEM PERMEASE PROTEIN LSRC"/>
    <property type="match status" value="1"/>
</dbReference>
<keyword evidence="6 11" id="KW-0812">Transmembrane</keyword>
<evidence type="ECO:0000256" key="4">
    <source>
        <dbReference type="ARBA" id="ARBA00022475"/>
    </source>
</evidence>
<dbReference type="PANTHER" id="PTHR32196">
    <property type="entry name" value="ABC TRANSPORTER PERMEASE PROTEIN YPHD-RELATED-RELATED"/>
    <property type="match status" value="1"/>
</dbReference>
<dbReference type="GO" id="GO:0005886">
    <property type="term" value="C:plasma membrane"/>
    <property type="evidence" value="ECO:0007669"/>
    <property type="project" value="UniProtKB-SubCell"/>
</dbReference>
<evidence type="ECO:0000256" key="9">
    <source>
        <dbReference type="ARBA" id="ARBA00025439"/>
    </source>
</evidence>
<evidence type="ECO:0000256" key="7">
    <source>
        <dbReference type="ARBA" id="ARBA00022989"/>
    </source>
</evidence>
<organism evidence="12 13">
    <name type="scientific">Demequina mangrovi</name>
    <dbReference type="NCBI Taxonomy" id="1043493"/>
    <lineage>
        <taxon>Bacteria</taxon>
        <taxon>Bacillati</taxon>
        <taxon>Actinomycetota</taxon>
        <taxon>Actinomycetes</taxon>
        <taxon>Micrococcales</taxon>
        <taxon>Demequinaceae</taxon>
        <taxon>Demequina</taxon>
    </lineage>
</organism>
<dbReference type="AlphaFoldDB" id="A0A1H6UKX8"/>
<dbReference type="EMBL" id="FNZI01000001">
    <property type="protein sequence ID" value="SEI92958.1"/>
    <property type="molecule type" value="Genomic_DNA"/>
</dbReference>
<evidence type="ECO:0000256" key="10">
    <source>
        <dbReference type="ARBA" id="ARBA00039382"/>
    </source>
</evidence>
<dbReference type="Proteomes" id="UP000183315">
    <property type="component" value="Unassembled WGS sequence"/>
</dbReference>
<evidence type="ECO:0000256" key="8">
    <source>
        <dbReference type="ARBA" id="ARBA00023136"/>
    </source>
</evidence>
<feature type="transmembrane region" description="Helical" evidence="11">
    <location>
        <begin position="108"/>
        <end position="132"/>
    </location>
</feature>
<feature type="transmembrane region" description="Helical" evidence="11">
    <location>
        <begin position="229"/>
        <end position="249"/>
    </location>
</feature>
<keyword evidence="7 11" id="KW-1133">Transmembrane helix</keyword>
<keyword evidence="4" id="KW-1003">Cell membrane</keyword>
<gene>
    <name evidence="12" type="ORF">SAMN05421637_0445</name>
</gene>
<sequence>MTLTDAPDRAATSSLGARALALVKQREVGVLAAFILVVAVTTAKNPNFLFSNDGFRDLLVTPSLLMLIAVGQAMVIITRNVDLSVGSVMGLTAYLVGTVFVDMPWLPWPLVFLIGLAFGGLLGLINGAIVAFAKVPSLVVTLGTLYAFRGINVMWTGSDRINASDMPRDFLDLGTSAIWRIPIITIIALVVLAAAGWYMTTQRGGREFYAMGSDPDAATLYGLNVRRRLITAFVVSGALAGLAGVLYAARYGTVNSQVGSGYELQAVGAAVIGGVAIFGGSGTVFGAAIGAFLLMTINRSLPVLGVQDFWQQAVVGALIIGAIVLDSLAARRQERTLAKERERSHG</sequence>
<dbReference type="Pfam" id="PF02653">
    <property type="entry name" value="BPD_transp_2"/>
    <property type="match status" value="1"/>
</dbReference>
<keyword evidence="13" id="KW-1185">Reference proteome</keyword>
<evidence type="ECO:0000256" key="5">
    <source>
        <dbReference type="ARBA" id="ARBA00022519"/>
    </source>
</evidence>
<evidence type="ECO:0000313" key="13">
    <source>
        <dbReference type="Proteomes" id="UP000183315"/>
    </source>
</evidence>
<comment type="subunit">
    <text evidence="2">The complex is composed of two ATP-binding proteins (LsrA), two transmembrane proteins (LsrC and LsrD) and a solute-binding protein (LsrB).</text>
</comment>
<evidence type="ECO:0000256" key="3">
    <source>
        <dbReference type="ARBA" id="ARBA00022448"/>
    </source>
</evidence>
<evidence type="ECO:0000256" key="6">
    <source>
        <dbReference type="ARBA" id="ARBA00022692"/>
    </source>
</evidence>
<keyword evidence="3" id="KW-0813">Transport</keyword>
<dbReference type="STRING" id="1043493.SAMN05421637_0445"/>
<name>A0A1H6UKX8_9MICO</name>
<feature type="transmembrane region" description="Helical" evidence="11">
    <location>
        <begin position="270"/>
        <end position="297"/>
    </location>
</feature>
<comment type="function">
    <text evidence="9">Part of the ABC transporter complex LsrABCD involved in autoinducer 2 (AI-2) import. Probably responsible for the translocation of the substrate across the membrane.</text>
</comment>
<feature type="transmembrane region" description="Helical" evidence="11">
    <location>
        <begin position="83"/>
        <end position="101"/>
    </location>
</feature>
<keyword evidence="5" id="KW-0997">Cell inner membrane</keyword>
<proteinExistence type="predicted"/>
<comment type="subcellular location">
    <subcellularLocation>
        <location evidence="1">Cell membrane</location>
        <topology evidence="1">Multi-pass membrane protein</topology>
    </subcellularLocation>
</comment>
<feature type="transmembrane region" description="Helical" evidence="11">
    <location>
        <begin position="28"/>
        <end position="46"/>
    </location>
</feature>
<reference evidence="13" key="1">
    <citation type="submission" date="2016-10" db="EMBL/GenBank/DDBJ databases">
        <authorList>
            <person name="Varghese N."/>
        </authorList>
    </citation>
    <scope>NUCLEOTIDE SEQUENCE [LARGE SCALE GENOMIC DNA]</scope>
    <source>
        <strain evidence="13">DSM 24868</strain>
    </source>
</reference>
<protein>
    <recommendedName>
        <fullName evidence="10">Autoinducer 2 import system permease protein LsrC</fullName>
    </recommendedName>
</protein>
<evidence type="ECO:0000256" key="11">
    <source>
        <dbReference type="SAM" id="Phobius"/>
    </source>
</evidence>
<feature type="transmembrane region" description="Helical" evidence="11">
    <location>
        <begin position="58"/>
        <end position="77"/>
    </location>
</feature>
<keyword evidence="8 11" id="KW-0472">Membrane</keyword>
<dbReference type="OrthoDB" id="9808136at2"/>
<feature type="transmembrane region" description="Helical" evidence="11">
    <location>
        <begin position="138"/>
        <end position="156"/>
    </location>
</feature>
<dbReference type="RefSeq" id="WP_042212635.1">
    <property type="nucleotide sequence ID" value="NZ_BBLU01000002.1"/>
</dbReference>
<dbReference type="GO" id="GO:0022857">
    <property type="term" value="F:transmembrane transporter activity"/>
    <property type="evidence" value="ECO:0007669"/>
    <property type="project" value="InterPro"/>
</dbReference>
<evidence type="ECO:0000313" key="12">
    <source>
        <dbReference type="EMBL" id="SEI92958.1"/>
    </source>
</evidence>
<dbReference type="eggNOG" id="COG1172">
    <property type="taxonomic scope" value="Bacteria"/>
</dbReference>
<dbReference type="InterPro" id="IPR001851">
    <property type="entry name" value="ABC_transp_permease"/>
</dbReference>
<evidence type="ECO:0000256" key="2">
    <source>
        <dbReference type="ARBA" id="ARBA00011262"/>
    </source>
</evidence>
<dbReference type="CDD" id="cd06579">
    <property type="entry name" value="TM_PBP1_transp_AraH_like"/>
    <property type="match status" value="1"/>
</dbReference>
<feature type="transmembrane region" description="Helical" evidence="11">
    <location>
        <begin position="177"/>
        <end position="199"/>
    </location>
</feature>